<dbReference type="VEuPathDB" id="VectorBase:LDEU011145"/>
<feature type="disulfide bond" evidence="6">
    <location>
        <begin position="294"/>
        <end position="314"/>
    </location>
</feature>
<dbReference type="PROSITE" id="PS50214">
    <property type="entry name" value="DISINTEGRIN_2"/>
    <property type="match status" value="1"/>
</dbReference>
<gene>
    <name evidence="11" type="ORF">B4U80_07167</name>
</gene>
<keyword evidence="5 7" id="KW-1015">Disulfide bond</keyword>
<keyword evidence="3 7" id="KW-0862">Zinc</keyword>
<name>A0A443S037_9ACAR</name>
<comment type="caution">
    <text evidence="7">Lacks conserved residue(s) required for the propagation of feature annotation.</text>
</comment>
<dbReference type="PANTHER" id="PTHR11905:SF159">
    <property type="entry name" value="ADAM METALLOPROTEASE"/>
    <property type="match status" value="1"/>
</dbReference>
<feature type="chain" id="PRO_5019282961" evidence="8">
    <location>
        <begin position="16"/>
        <end position="343"/>
    </location>
</feature>
<evidence type="ECO:0000256" key="3">
    <source>
        <dbReference type="ARBA" id="ARBA00022833"/>
    </source>
</evidence>
<dbReference type="AlphaFoldDB" id="A0A443S037"/>
<reference evidence="11 12" key="1">
    <citation type="journal article" date="2018" name="Gigascience">
        <title>Genomes of trombidid mites reveal novel predicted allergens and laterally-transferred genes associated with secondary metabolism.</title>
        <authorList>
            <person name="Dong X."/>
            <person name="Chaisiri K."/>
            <person name="Xia D."/>
            <person name="Armstrong S.D."/>
            <person name="Fang Y."/>
            <person name="Donnelly M.J."/>
            <person name="Kadowaki T."/>
            <person name="McGarry J.W."/>
            <person name="Darby A.C."/>
            <person name="Makepeace B.L."/>
        </authorList>
    </citation>
    <scope>NUCLEOTIDE SEQUENCE [LARGE SCALE GENOMIC DNA]</scope>
    <source>
        <strain evidence="11">UoL-UT</strain>
    </source>
</reference>
<feature type="binding site" evidence="7">
    <location>
        <position position="171"/>
    </location>
    <ligand>
        <name>Zn(2+)</name>
        <dbReference type="ChEBI" id="CHEBI:29105"/>
        <note>catalytic</note>
    </ligand>
</feature>
<comment type="caution">
    <text evidence="11">The sequence shown here is derived from an EMBL/GenBank/DDBJ whole genome shotgun (WGS) entry which is preliminary data.</text>
</comment>
<evidence type="ECO:0000256" key="4">
    <source>
        <dbReference type="ARBA" id="ARBA00023049"/>
    </source>
</evidence>
<keyword evidence="12" id="KW-1185">Reference proteome</keyword>
<evidence type="ECO:0000256" key="2">
    <source>
        <dbReference type="ARBA" id="ARBA00022801"/>
    </source>
</evidence>
<feature type="signal peptide" evidence="8">
    <location>
        <begin position="1"/>
        <end position="15"/>
    </location>
</feature>
<protein>
    <submittedName>
        <fullName evidence="11">Uncharacterized protein</fullName>
    </submittedName>
</protein>
<dbReference type="PANTHER" id="PTHR11905">
    <property type="entry name" value="ADAM A DISINTEGRIN AND METALLOPROTEASE DOMAIN"/>
    <property type="match status" value="1"/>
</dbReference>
<feature type="non-terminal residue" evidence="11">
    <location>
        <position position="343"/>
    </location>
</feature>
<dbReference type="SUPFAM" id="SSF55486">
    <property type="entry name" value="Metalloproteases ('zincins'), catalytic domain"/>
    <property type="match status" value="1"/>
</dbReference>
<dbReference type="Pfam" id="PF00200">
    <property type="entry name" value="Disintegrin"/>
    <property type="match status" value="1"/>
</dbReference>
<dbReference type="InterPro" id="IPR036436">
    <property type="entry name" value="Disintegrin_dom_sf"/>
</dbReference>
<keyword evidence="7" id="KW-0479">Metal-binding</keyword>
<keyword evidence="8" id="KW-0732">Signal</keyword>
<dbReference type="CDD" id="cd04269">
    <property type="entry name" value="ZnMc_adamalysin_II_like"/>
    <property type="match status" value="1"/>
</dbReference>
<dbReference type="SMART" id="SM00050">
    <property type="entry name" value="DISIN"/>
    <property type="match status" value="1"/>
</dbReference>
<evidence type="ECO:0000256" key="5">
    <source>
        <dbReference type="ARBA" id="ARBA00023157"/>
    </source>
</evidence>
<dbReference type="STRING" id="299467.A0A443S037"/>
<keyword evidence="1" id="KW-0645">Protease</keyword>
<feature type="disulfide bond" evidence="7">
    <location>
        <begin position="147"/>
        <end position="227"/>
    </location>
</feature>
<evidence type="ECO:0000256" key="8">
    <source>
        <dbReference type="SAM" id="SignalP"/>
    </source>
</evidence>
<feature type="binding site" evidence="7">
    <location>
        <position position="175"/>
    </location>
    <ligand>
        <name>Zn(2+)</name>
        <dbReference type="ChEBI" id="CHEBI:29105"/>
        <note>catalytic</note>
    </ligand>
</feature>
<evidence type="ECO:0000313" key="12">
    <source>
        <dbReference type="Proteomes" id="UP000288716"/>
    </source>
</evidence>
<evidence type="ECO:0000313" key="11">
    <source>
        <dbReference type="EMBL" id="RWS20895.1"/>
    </source>
</evidence>
<dbReference type="InterPro" id="IPR001590">
    <property type="entry name" value="Peptidase_M12B"/>
</dbReference>
<dbReference type="InterPro" id="IPR034027">
    <property type="entry name" value="Reprolysin_adamalysin"/>
</dbReference>
<sequence length="343" mass="38978">MKTVVFLINFVFTFTLNELRNSNKSSIIEFSLVNSETLFVELILVNDNRVYKLQNNNYSQVLQWNEKVVAGVNSLYRNLNIIVVLVDTIVWHDGDQINITSNGGKLLNNFLSYKRHLNWTTHDVAFLITGIDIDTELNGEAMKGTICETQFSGGIIRFENNIELATSLLAHELGHSFGMEHDHIHCACLINNSCVMQEKISRTENKVWSNCSHKFIDNFKRELSFTCLRNKPRFRNEAFCGNGVIEEGEECDCDQLACSRCCNEKCALKDGAKCATGICCDLKTCNVTSSKTLCRKAFDECDLNEYCNGKSEFCPVDKFIHNGYRCVDGYCFDGRCNSKRNQC</sequence>
<dbReference type="PROSITE" id="PS50215">
    <property type="entry name" value="ADAM_MEPRO"/>
    <property type="match status" value="1"/>
</dbReference>
<dbReference type="FunFam" id="3.40.390.10:FF:000002">
    <property type="entry name" value="Disintegrin and metalloproteinase domain-containing protein 22"/>
    <property type="match status" value="1"/>
</dbReference>
<keyword evidence="4" id="KW-0482">Metalloprotease</keyword>
<dbReference type="Gene3D" id="3.40.390.10">
    <property type="entry name" value="Collagenase (Catalytic Domain)"/>
    <property type="match status" value="1"/>
</dbReference>
<feature type="binding site" evidence="7">
    <location>
        <position position="181"/>
    </location>
    <ligand>
        <name>Zn(2+)</name>
        <dbReference type="ChEBI" id="CHEBI:29105"/>
        <note>catalytic</note>
    </ligand>
</feature>
<keyword evidence="2" id="KW-0378">Hydrolase</keyword>
<feature type="domain" description="Peptidase M12B" evidence="10">
    <location>
        <begin position="38"/>
        <end position="232"/>
    </location>
</feature>
<dbReference type="InterPro" id="IPR024079">
    <property type="entry name" value="MetalloPept_cat_dom_sf"/>
</dbReference>
<dbReference type="InterPro" id="IPR001762">
    <property type="entry name" value="Disintegrin_dom"/>
</dbReference>
<feature type="domain" description="Disintegrin" evidence="9">
    <location>
        <begin position="237"/>
        <end position="322"/>
    </location>
</feature>
<dbReference type="GO" id="GO:0006509">
    <property type="term" value="P:membrane protein ectodomain proteolysis"/>
    <property type="evidence" value="ECO:0007669"/>
    <property type="project" value="TreeGrafter"/>
</dbReference>
<dbReference type="EMBL" id="NCKV01014854">
    <property type="protein sequence ID" value="RWS20895.1"/>
    <property type="molecule type" value="Genomic_DNA"/>
</dbReference>
<dbReference type="OrthoDB" id="5951731at2759"/>
<dbReference type="SUPFAM" id="SSF57552">
    <property type="entry name" value="Blood coagulation inhibitor (disintegrin)"/>
    <property type="match status" value="1"/>
</dbReference>
<dbReference type="GO" id="GO:0046872">
    <property type="term" value="F:metal ion binding"/>
    <property type="evidence" value="ECO:0007669"/>
    <property type="project" value="UniProtKB-KW"/>
</dbReference>
<dbReference type="Proteomes" id="UP000288716">
    <property type="component" value="Unassembled WGS sequence"/>
</dbReference>
<dbReference type="Pfam" id="PF01421">
    <property type="entry name" value="Reprolysin"/>
    <property type="match status" value="1"/>
</dbReference>
<evidence type="ECO:0000256" key="1">
    <source>
        <dbReference type="ARBA" id="ARBA00022670"/>
    </source>
</evidence>
<accession>A0A443S037</accession>
<proteinExistence type="predicted"/>
<dbReference type="GO" id="GO:0004222">
    <property type="term" value="F:metalloendopeptidase activity"/>
    <property type="evidence" value="ECO:0007669"/>
    <property type="project" value="InterPro"/>
</dbReference>
<evidence type="ECO:0000259" key="10">
    <source>
        <dbReference type="PROSITE" id="PS50215"/>
    </source>
</evidence>
<evidence type="ECO:0000256" key="7">
    <source>
        <dbReference type="PROSITE-ProRule" id="PRU00276"/>
    </source>
</evidence>
<feature type="active site" evidence="7">
    <location>
        <position position="172"/>
    </location>
</feature>
<evidence type="ECO:0000259" key="9">
    <source>
        <dbReference type="PROSITE" id="PS50214"/>
    </source>
</evidence>
<evidence type="ECO:0000256" key="6">
    <source>
        <dbReference type="PROSITE-ProRule" id="PRU00068"/>
    </source>
</evidence>
<organism evidence="11 12">
    <name type="scientific">Leptotrombidium deliense</name>
    <dbReference type="NCBI Taxonomy" id="299467"/>
    <lineage>
        <taxon>Eukaryota</taxon>
        <taxon>Metazoa</taxon>
        <taxon>Ecdysozoa</taxon>
        <taxon>Arthropoda</taxon>
        <taxon>Chelicerata</taxon>
        <taxon>Arachnida</taxon>
        <taxon>Acari</taxon>
        <taxon>Acariformes</taxon>
        <taxon>Trombidiformes</taxon>
        <taxon>Prostigmata</taxon>
        <taxon>Anystina</taxon>
        <taxon>Parasitengona</taxon>
        <taxon>Trombiculoidea</taxon>
        <taxon>Trombiculidae</taxon>
        <taxon>Leptotrombidium</taxon>
    </lineage>
</organism>
<dbReference type="Gene3D" id="4.10.70.10">
    <property type="entry name" value="Disintegrin domain"/>
    <property type="match status" value="1"/>
</dbReference>